<proteinExistence type="predicted"/>
<evidence type="ECO:0000256" key="1">
    <source>
        <dbReference type="SAM" id="MobiDB-lite"/>
    </source>
</evidence>
<sequence>MHAHGHTRRLRHGTASYYAVPDQPKALHDPGGFQQPVTSPPCQSRLLQLTPRRLPRSHTPIPSPHAVLVSCHLVGLRLTLMYAPRRPIPRSPCASRVAAVGGAHGHSSP</sequence>
<reference evidence="3" key="2">
    <citation type="journal article" date="2018" name="Plant J.">
        <title>The Sorghum bicolor reference genome: improved assembly, gene annotations, a transcriptome atlas, and signatures of genome organization.</title>
        <authorList>
            <person name="McCormick R.F."/>
            <person name="Truong S.K."/>
            <person name="Sreedasyam A."/>
            <person name="Jenkins J."/>
            <person name="Shu S."/>
            <person name="Sims D."/>
            <person name="Kennedy M."/>
            <person name="Amirebrahimi M."/>
            <person name="Weers B.D."/>
            <person name="McKinley B."/>
            <person name="Mattison A."/>
            <person name="Morishige D.T."/>
            <person name="Grimwood J."/>
            <person name="Schmutz J."/>
            <person name="Mullet J.E."/>
        </authorList>
    </citation>
    <scope>NUCLEOTIDE SEQUENCE [LARGE SCALE GENOMIC DNA]</scope>
    <source>
        <strain evidence="3">cv. BTx623</strain>
    </source>
</reference>
<dbReference type="InParanoid" id="A0A1B6P917"/>
<organism evidence="2 3">
    <name type="scientific">Sorghum bicolor</name>
    <name type="common">Sorghum</name>
    <name type="synonym">Sorghum vulgare</name>
    <dbReference type="NCBI Taxonomy" id="4558"/>
    <lineage>
        <taxon>Eukaryota</taxon>
        <taxon>Viridiplantae</taxon>
        <taxon>Streptophyta</taxon>
        <taxon>Embryophyta</taxon>
        <taxon>Tracheophyta</taxon>
        <taxon>Spermatophyta</taxon>
        <taxon>Magnoliopsida</taxon>
        <taxon>Liliopsida</taxon>
        <taxon>Poales</taxon>
        <taxon>Poaceae</taxon>
        <taxon>PACMAD clade</taxon>
        <taxon>Panicoideae</taxon>
        <taxon>Andropogonodae</taxon>
        <taxon>Andropogoneae</taxon>
        <taxon>Sorghinae</taxon>
        <taxon>Sorghum</taxon>
    </lineage>
</organism>
<name>A0A1B6P917_SORBI</name>
<dbReference type="AlphaFoldDB" id="A0A1B6P917"/>
<protein>
    <submittedName>
        <fullName evidence="2">Uncharacterized protein</fullName>
    </submittedName>
</protein>
<accession>A0A1B6P917</accession>
<keyword evidence="3" id="KW-1185">Reference proteome</keyword>
<evidence type="ECO:0000313" key="3">
    <source>
        <dbReference type="Proteomes" id="UP000000768"/>
    </source>
</evidence>
<dbReference type="Proteomes" id="UP000000768">
    <property type="component" value="Chromosome 9"/>
</dbReference>
<reference evidence="2 3" key="1">
    <citation type="journal article" date="2009" name="Nature">
        <title>The Sorghum bicolor genome and the diversification of grasses.</title>
        <authorList>
            <person name="Paterson A.H."/>
            <person name="Bowers J.E."/>
            <person name="Bruggmann R."/>
            <person name="Dubchak I."/>
            <person name="Grimwood J."/>
            <person name="Gundlach H."/>
            <person name="Haberer G."/>
            <person name="Hellsten U."/>
            <person name="Mitros T."/>
            <person name="Poliakov A."/>
            <person name="Schmutz J."/>
            <person name="Spannagl M."/>
            <person name="Tang H."/>
            <person name="Wang X."/>
            <person name="Wicker T."/>
            <person name="Bharti A.K."/>
            <person name="Chapman J."/>
            <person name="Feltus F.A."/>
            <person name="Gowik U."/>
            <person name="Grigoriev I.V."/>
            <person name="Lyons E."/>
            <person name="Maher C.A."/>
            <person name="Martis M."/>
            <person name="Narechania A."/>
            <person name="Otillar R.P."/>
            <person name="Penning B.W."/>
            <person name="Salamov A.A."/>
            <person name="Wang Y."/>
            <person name="Zhang L."/>
            <person name="Carpita N.C."/>
            <person name="Freeling M."/>
            <person name="Gingle A.R."/>
            <person name="Hash C.T."/>
            <person name="Keller B."/>
            <person name="Klein P."/>
            <person name="Kresovich S."/>
            <person name="McCann M.C."/>
            <person name="Ming R."/>
            <person name="Peterson D.G."/>
            <person name="Mehboob-ur-Rahman"/>
            <person name="Ware D."/>
            <person name="Westhoff P."/>
            <person name="Mayer K.F."/>
            <person name="Messing J."/>
            <person name="Rokhsar D.S."/>
        </authorList>
    </citation>
    <scope>NUCLEOTIDE SEQUENCE [LARGE SCALE GENOMIC DNA]</scope>
    <source>
        <strain evidence="3">cv. BTx623</strain>
    </source>
</reference>
<feature type="region of interest" description="Disordered" evidence="1">
    <location>
        <begin position="21"/>
        <end position="42"/>
    </location>
</feature>
<dbReference type="Gramene" id="KXG22229">
    <property type="protein sequence ID" value="KXG22229"/>
    <property type="gene ID" value="SORBI_3009G176100"/>
</dbReference>
<dbReference type="EMBL" id="CM000768">
    <property type="protein sequence ID" value="KXG22229.1"/>
    <property type="molecule type" value="Genomic_DNA"/>
</dbReference>
<gene>
    <name evidence="2" type="ORF">SORBI_3009G176100</name>
</gene>
<evidence type="ECO:0000313" key="2">
    <source>
        <dbReference type="EMBL" id="KXG22229.1"/>
    </source>
</evidence>